<feature type="binding site" evidence="14 15">
    <location>
        <position position="8"/>
    </location>
    <ligand>
        <name>a divalent metal cation</name>
        <dbReference type="ChEBI" id="CHEBI:60240"/>
    </ligand>
</feature>
<dbReference type="InterPro" id="IPR022898">
    <property type="entry name" value="RNase_HII"/>
</dbReference>
<feature type="binding site" evidence="14 15">
    <location>
        <position position="98"/>
    </location>
    <ligand>
        <name>a divalent metal cation</name>
        <dbReference type="ChEBI" id="CHEBI:60240"/>
    </ligand>
</feature>
<evidence type="ECO:0000256" key="5">
    <source>
        <dbReference type="ARBA" id="ARBA00007383"/>
    </source>
</evidence>
<protein>
    <recommendedName>
        <fullName evidence="7 14">Ribonuclease HII</fullName>
        <shortName evidence="14">RNase HII</shortName>
        <ecNumber evidence="6 14">3.1.26.4</ecNumber>
    </recommendedName>
</protein>
<evidence type="ECO:0000256" key="4">
    <source>
        <dbReference type="ARBA" id="ARBA00004496"/>
    </source>
</evidence>
<gene>
    <name evidence="19" type="primary">rnhB_1</name>
    <name evidence="14" type="synonym">rnhB</name>
    <name evidence="18" type="ORF">Lgra_3131</name>
    <name evidence="19" type="ORF">NCTC12388_01901</name>
</gene>
<dbReference type="GO" id="GO:0005737">
    <property type="term" value="C:cytoplasm"/>
    <property type="evidence" value="ECO:0007669"/>
    <property type="project" value="UniProtKB-SubCell"/>
</dbReference>
<keyword evidence="11 14" id="KW-0255">Endonuclease</keyword>
<comment type="cofactor">
    <cofactor evidence="14 15">
        <name>Mn(2+)</name>
        <dbReference type="ChEBI" id="CHEBI:29035"/>
    </cofactor>
    <cofactor evidence="14 15">
        <name>Mg(2+)</name>
        <dbReference type="ChEBI" id="CHEBI:18420"/>
    </cofactor>
    <text evidence="14 15">Manganese or magnesium. Binds 1 divalent metal ion per monomer in the absence of substrate. May bind a second metal ion after substrate binding.</text>
</comment>
<evidence type="ECO:0000256" key="9">
    <source>
        <dbReference type="ARBA" id="ARBA00022722"/>
    </source>
</evidence>
<evidence type="ECO:0000313" key="18">
    <source>
        <dbReference type="EMBL" id="KTD06354.1"/>
    </source>
</evidence>
<evidence type="ECO:0000256" key="7">
    <source>
        <dbReference type="ARBA" id="ARBA00019179"/>
    </source>
</evidence>
<evidence type="ECO:0000256" key="11">
    <source>
        <dbReference type="ARBA" id="ARBA00022759"/>
    </source>
</evidence>
<evidence type="ECO:0000313" key="21">
    <source>
        <dbReference type="Proteomes" id="UP000254476"/>
    </source>
</evidence>
<comment type="similarity">
    <text evidence="5 14 16">Belongs to the RNase HII family.</text>
</comment>
<keyword evidence="20" id="KW-1185">Reference proteome</keyword>
<dbReference type="Proteomes" id="UP000254476">
    <property type="component" value="Unassembled WGS sequence"/>
</dbReference>
<evidence type="ECO:0000313" key="20">
    <source>
        <dbReference type="Proteomes" id="UP000054691"/>
    </source>
</evidence>
<sequence length="181" mass="19885">MFLVAGVDEAGRGPLAGPLITAAVILRKPIFGLTDSKKLTPKRREQFSLQIKQEALYYAYGRAEVEEIDLLNIHHATLLAMKRAIEALPVTPHKVLIDGIHIPKVTMACWGVTHGDLLVNVISAASILAKVARDEEMASLDVLYPGYGFRHHKGYATSVHKEAIARLGICAIHRKSFTINI</sequence>
<dbReference type="PANTHER" id="PTHR10954:SF18">
    <property type="entry name" value="RIBONUCLEASE HII"/>
    <property type="match status" value="1"/>
</dbReference>
<dbReference type="CDD" id="cd07182">
    <property type="entry name" value="RNase_HII_bacteria_HII_like"/>
    <property type="match status" value="1"/>
</dbReference>
<keyword evidence="13 14" id="KW-0464">Manganese</keyword>
<dbReference type="RefSeq" id="WP_058500103.1">
    <property type="nucleotide sequence ID" value="NZ_CAAAHW010000005.1"/>
</dbReference>
<evidence type="ECO:0000256" key="16">
    <source>
        <dbReference type="RuleBase" id="RU003515"/>
    </source>
</evidence>
<comment type="catalytic activity">
    <reaction evidence="1 14 15 16">
        <text>Endonucleolytic cleavage to 5'-phosphomonoester.</text>
        <dbReference type="EC" id="3.1.26.4"/>
    </reaction>
</comment>
<comment type="function">
    <text evidence="3 14 16">Endonuclease that specifically degrades the RNA of RNA-DNA hybrids.</text>
</comment>
<evidence type="ECO:0000256" key="3">
    <source>
        <dbReference type="ARBA" id="ARBA00004065"/>
    </source>
</evidence>
<dbReference type="STRING" id="45066.Lgra_3131"/>
<dbReference type="Gene3D" id="3.30.420.10">
    <property type="entry name" value="Ribonuclease H-like superfamily/Ribonuclease H"/>
    <property type="match status" value="1"/>
</dbReference>
<dbReference type="HAMAP" id="MF_00052_B">
    <property type="entry name" value="RNase_HII_B"/>
    <property type="match status" value="1"/>
</dbReference>
<dbReference type="GO" id="GO:0030145">
    <property type="term" value="F:manganese ion binding"/>
    <property type="evidence" value="ECO:0007669"/>
    <property type="project" value="UniProtKB-UniRule"/>
</dbReference>
<name>A0A378JBI7_9GAMM</name>
<evidence type="ECO:0000256" key="1">
    <source>
        <dbReference type="ARBA" id="ARBA00000077"/>
    </source>
</evidence>
<dbReference type="NCBIfam" id="NF000595">
    <property type="entry name" value="PRK00015.1-3"/>
    <property type="match status" value="1"/>
</dbReference>
<dbReference type="OrthoDB" id="9803420at2"/>
<reference evidence="18 20" key="1">
    <citation type="submission" date="2015-11" db="EMBL/GenBank/DDBJ databases">
        <title>Genomic analysis of 38 Legionella species identifies large and diverse effector repertoires.</title>
        <authorList>
            <person name="Burstein D."/>
            <person name="Amaro F."/>
            <person name="Zusman T."/>
            <person name="Lifshitz Z."/>
            <person name="Cohen O."/>
            <person name="Gilbert J.A."/>
            <person name="Pupko T."/>
            <person name="Shuman H.A."/>
            <person name="Segal G."/>
        </authorList>
    </citation>
    <scope>NUCLEOTIDE SEQUENCE [LARGE SCALE GENOMIC DNA]</scope>
    <source>
        <strain evidence="18 20">Lyon 8420412</strain>
    </source>
</reference>
<dbReference type="EC" id="3.1.26.4" evidence="6 14"/>
<dbReference type="GO" id="GO:0032299">
    <property type="term" value="C:ribonuclease H2 complex"/>
    <property type="evidence" value="ECO:0007669"/>
    <property type="project" value="TreeGrafter"/>
</dbReference>
<proteinExistence type="inferred from homology"/>
<evidence type="ECO:0000256" key="13">
    <source>
        <dbReference type="ARBA" id="ARBA00023211"/>
    </source>
</evidence>
<keyword evidence="10 14" id="KW-0479">Metal-binding</keyword>
<evidence type="ECO:0000256" key="10">
    <source>
        <dbReference type="ARBA" id="ARBA00022723"/>
    </source>
</evidence>
<reference evidence="19 21" key="2">
    <citation type="submission" date="2018-06" db="EMBL/GenBank/DDBJ databases">
        <authorList>
            <consortium name="Pathogen Informatics"/>
            <person name="Doyle S."/>
        </authorList>
    </citation>
    <scope>NUCLEOTIDE SEQUENCE [LARGE SCALE GENOMIC DNA]</scope>
    <source>
        <strain evidence="19 21">NCTC12388</strain>
    </source>
</reference>
<evidence type="ECO:0000256" key="15">
    <source>
        <dbReference type="PROSITE-ProRule" id="PRU01319"/>
    </source>
</evidence>
<evidence type="ECO:0000313" key="19">
    <source>
        <dbReference type="EMBL" id="STX45172.1"/>
    </source>
</evidence>
<comment type="subcellular location">
    <subcellularLocation>
        <location evidence="4 14">Cytoplasm</location>
    </subcellularLocation>
</comment>
<feature type="domain" description="RNase H type-2" evidence="17">
    <location>
        <begin position="2"/>
        <end position="181"/>
    </location>
</feature>
<dbReference type="Proteomes" id="UP000054691">
    <property type="component" value="Unassembled WGS sequence"/>
</dbReference>
<dbReference type="GO" id="GO:0006298">
    <property type="term" value="P:mismatch repair"/>
    <property type="evidence" value="ECO:0007669"/>
    <property type="project" value="TreeGrafter"/>
</dbReference>
<comment type="cofactor">
    <cofactor evidence="2">
        <name>Mg(2+)</name>
        <dbReference type="ChEBI" id="CHEBI:18420"/>
    </cofactor>
</comment>
<keyword evidence="9 14" id="KW-0540">Nuclease</keyword>
<dbReference type="InterPro" id="IPR024567">
    <property type="entry name" value="RNase_HII/HIII_dom"/>
</dbReference>
<evidence type="ECO:0000259" key="17">
    <source>
        <dbReference type="PROSITE" id="PS51975"/>
    </source>
</evidence>
<dbReference type="Pfam" id="PF01351">
    <property type="entry name" value="RNase_HII"/>
    <property type="match status" value="1"/>
</dbReference>
<accession>A0A378JBI7</accession>
<dbReference type="SUPFAM" id="SSF53098">
    <property type="entry name" value="Ribonuclease H-like"/>
    <property type="match status" value="1"/>
</dbReference>
<dbReference type="GO" id="GO:0043137">
    <property type="term" value="P:DNA replication, removal of RNA primer"/>
    <property type="evidence" value="ECO:0007669"/>
    <property type="project" value="TreeGrafter"/>
</dbReference>
<evidence type="ECO:0000256" key="6">
    <source>
        <dbReference type="ARBA" id="ARBA00012180"/>
    </source>
</evidence>
<dbReference type="GO" id="GO:0003723">
    <property type="term" value="F:RNA binding"/>
    <property type="evidence" value="ECO:0007669"/>
    <property type="project" value="UniProtKB-UniRule"/>
</dbReference>
<evidence type="ECO:0000256" key="12">
    <source>
        <dbReference type="ARBA" id="ARBA00022801"/>
    </source>
</evidence>
<feature type="binding site" evidence="14 15">
    <location>
        <position position="9"/>
    </location>
    <ligand>
        <name>a divalent metal cation</name>
        <dbReference type="ChEBI" id="CHEBI:60240"/>
    </ligand>
</feature>
<evidence type="ECO:0000256" key="8">
    <source>
        <dbReference type="ARBA" id="ARBA00022490"/>
    </source>
</evidence>
<dbReference type="GO" id="GO:0004523">
    <property type="term" value="F:RNA-DNA hybrid ribonuclease activity"/>
    <property type="evidence" value="ECO:0007669"/>
    <property type="project" value="UniProtKB-UniRule"/>
</dbReference>
<dbReference type="PANTHER" id="PTHR10954">
    <property type="entry name" value="RIBONUCLEASE H2 SUBUNIT A"/>
    <property type="match status" value="1"/>
</dbReference>
<dbReference type="EMBL" id="UGOB01000001">
    <property type="protein sequence ID" value="STX45172.1"/>
    <property type="molecule type" value="Genomic_DNA"/>
</dbReference>
<dbReference type="EMBL" id="LNYE01000029">
    <property type="protein sequence ID" value="KTD06354.1"/>
    <property type="molecule type" value="Genomic_DNA"/>
</dbReference>
<keyword evidence="8 14" id="KW-0963">Cytoplasm</keyword>
<evidence type="ECO:0000256" key="2">
    <source>
        <dbReference type="ARBA" id="ARBA00001946"/>
    </source>
</evidence>
<evidence type="ECO:0000256" key="14">
    <source>
        <dbReference type="HAMAP-Rule" id="MF_00052"/>
    </source>
</evidence>
<dbReference type="InterPro" id="IPR001352">
    <property type="entry name" value="RNase_HII/HIII"/>
</dbReference>
<dbReference type="InterPro" id="IPR012337">
    <property type="entry name" value="RNaseH-like_sf"/>
</dbReference>
<dbReference type="AlphaFoldDB" id="A0A378JBI7"/>
<keyword evidence="12 14" id="KW-0378">Hydrolase</keyword>
<dbReference type="InterPro" id="IPR036397">
    <property type="entry name" value="RNaseH_sf"/>
</dbReference>
<organism evidence="19 21">
    <name type="scientific">Legionella gratiana</name>
    <dbReference type="NCBI Taxonomy" id="45066"/>
    <lineage>
        <taxon>Bacteria</taxon>
        <taxon>Pseudomonadati</taxon>
        <taxon>Pseudomonadota</taxon>
        <taxon>Gammaproteobacteria</taxon>
        <taxon>Legionellales</taxon>
        <taxon>Legionellaceae</taxon>
        <taxon>Legionella</taxon>
    </lineage>
</organism>
<dbReference type="PROSITE" id="PS51975">
    <property type="entry name" value="RNASE_H_2"/>
    <property type="match status" value="1"/>
</dbReference>